<keyword evidence="1" id="KW-0812">Transmembrane</keyword>
<evidence type="ECO:0000256" key="1">
    <source>
        <dbReference type="SAM" id="Phobius"/>
    </source>
</evidence>
<protein>
    <submittedName>
        <fullName evidence="2">Uncharacterized protein</fullName>
    </submittedName>
</protein>
<organism evidence="2 3">
    <name type="scientific">Sediminitomix flava</name>
    <dbReference type="NCBI Taxonomy" id="379075"/>
    <lineage>
        <taxon>Bacteria</taxon>
        <taxon>Pseudomonadati</taxon>
        <taxon>Bacteroidota</taxon>
        <taxon>Cytophagia</taxon>
        <taxon>Cytophagales</taxon>
        <taxon>Flammeovirgaceae</taxon>
        <taxon>Sediminitomix</taxon>
    </lineage>
</organism>
<evidence type="ECO:0000313" key="3">
    <source>
        <dbReference type="Proteomes" id="UP000245535"/>
    </source>
</evidence>
<keyword evidence="3" id="KW-1185">Reference proteome</keyword>
<evidence type="ECO:0000313" key="2">
    <source>
        <dbReference type="EMBL" id="PWJ43853.1"/>
    </source>
</evidence>
<comment type="caution">
    <text evidence="2">The sequence shown here is derived from an EMBL/GenBank/DDBJ whole genome shotgun (WGS) entry which is preliminary data.</text>
</comment>
<dbReference type="RefSeq" id="WP_109615386.1">
    <property type="nucleotide sequence ID" value="NZ_QGDO01000001.1"/>
</dbReference>
<dbReference type="AlphaFoldDB" id="A0A315ZFA4"/>
<feature type="transmembrane region" description="Helical" evidence="1">
    <location>
        <begin position="12"/>
        <end position="30"/>
    </location>
</feature>
<dbReference type="OrthoDB" id="952847at2"/>
<name>A0A315ZFA4_SEDFL</name>
<gene>
    <name evidence="2" type="ORF">BC781_101199</name>
</gene>
<keyword evidence="1" id="KW-0472">Membrane</keyword>
<proteinExistence type="predicted"/>
<reference evidence="2 3" key="1">
    <citation type="submission" date="2018-03" db="EMBL/GenBank/DDBJ databases">
        <title>Genomic Encyclopedia of Archaeal and Bacterial Type Strains, Phase II (KMG-II): from individual species to whole genera.</title>
        <authorList>
            <person name="Goeker M."/>
        </authorList>
    </citation>
    <scope>NUCLEOTIDE SEQUENCE [LARGE SCALE GENOMIC DNA]</scope>
    <source>
        <strain evidence="2 3">DSM 28229</strain>
    </source>
</reference>
<accession>A0A315ZFA4</accession>
<dbReference type="EMBL" id="QGDO01000001">
    <property type="protein sequence ID" value="PWJ43853.1"/>
    <property type="molecule type" value="Genomic_DNA"/>
</dbReference>
<dbReference type="Proteomes" id="UP000245535">
    <property type="component" value="Unassembled WGS sequence"/>
</dbReference>
<keyword evidence="1" id="KW-1133">Transmembrane helix</keyword>
<sequence length="201" mass="22857">MAENLDKKQIIKLFGLSFIIATFLLVIAVMPAEYGQDPTGVGEALGFTKLYLEEEKVAPVVEVPKHRTIKLDELGSKNIATPKEYDNPAPKEQLPFKRDEITVKIPAGKGIEVKVNMLKYGKLKYDWTSDKGDLFLDFHGEVKENNPPKEVFYESYTIAFSNNMAGTFTAPFEGKHGWYFKNNHKEEVTVKIHLEGEFERL</sequence>